<dbReference type="Proteomes" id="UP000734854">
    <property type="component" value="Unassembled WGS sequence"/>
</dbReference>
<dbReference type="Pfam" id="PF02453">
    <property type="entry name" value="Reticulon"/>
    <property type="match status" value="1"/>
</dbReference>
<evidence type="ECO:0000256" key="1">
    <source>
        <dbReference type="ARBA" id="ARBA00004477"/>
    </source>
</evidence>
<evidence type="ECO:0000256" key="3">
    <source>
        <dbReference type="ARBA" id="ARBA00022824"/>
    </source>
</evidence>
<dbReference type="InterPro" id="IPR003388">
    <property type="entry name" value="Reticulon"/>
</dbReference>
<organism evidence="8 9">
    <name type="scientific">Zingiber officinale</name>
    <name type="common">Ginger</name>
    <name type="synonym">Amomum zingiber</name>
    <dbReference type="NCBI Taxonomy" id="94328"/>
    <lineage>
        <taxon>Eukaryota</taxon>
        <taxon>Viridiplantae</taxon>
        <taxon>Streptophyta</taxon>
        <taxon>Embryophyta</taxon>
        <taxon>Tracheophyta</taxon>
        <taxon>Spermatophyta</taxon>
        <taxon>Magnoliopsida</taxon>
        <taxon>Liliopsida</taxon>
        <taxon>Zingiberales</taxon>
        <taxon>Zingiberaceae</taxon>
        <taxon>Zingiber</taxon>
    </lineage>
</organism>
<evidence type="ECO:0000256" key="4">
    <source>
        <dbReference type="ARBA" id="ARBA00022989"/>
    </source>
</evidence>
<dbReference type="AlphaFoldDB" id="A0A8J5HSX5"/>
<comment type="caution">
    <text evidence="8">The sequence shown here is derived from an EMBL/GenBank/DDBJ whole genome shotgun (WGS) entry which is preliminary data.</text>
</comment>
<comment type="subcellular location">
    <subcellularLocation>
        <location evidence="1 6">Endoplasmic reticulum membrane</location>
        <topology evidence="1 6">Multi-pass membrane protein</topology>
    </subcellularLocation>
</comment>
<gene>
    <name evidence="8" type="ORF">ZIOFF_012829</name>
</gene>
<feature type="transmembrane region" description="Helical" evidence="6">
    <location>
        <begin position="96"/>
        <end position="114"/>
    </location>
</feature>
<evidence type="ECO:0000313" key="9">
    <source>
        <dbReference type="Proteomes" id="UP000734854"/>
    </source>
</evidence>
<feature type="transmembrane region" description="Helical" evidence="6">
    <location>
        <begin position="165"/>
        <end position="192"/>
    </location>
</feature>
<reference evidence="8 9" key="1">
    <citation type="submission" date="2020-08" db="EMBL/GenBank/DDBJ databases">
        <title>Plant Genome Project.</title>
        <authorList>
            <person name="Zhang R.-G."/>
        </authorList>
    </citation>
    <scope>NUCLEOTIDE SEQUENCE [LARGE SCALE GENOMIC DNA]</scope>
    <source>
        <tissue evidence="8">Rhizome</tissue>
    </source>
</reference>
<keyword evidence="4 6" id="KW-1133">Transmembrane helix</keyword>
<accession>A0A8J5HSX5</accession>
<keyword evidence="9" id="KW-1185">Reference proteome</keyword>
<evidence type="ECO:0000256" key="2">
    <source>
        <dbReference type="ARBA" id="ARBA00022692"/>
    </source>
</evidence>
<protein>
    <recommendedName>
        <fullName evidence="6">Reticulon-like protein</fullName>
    </recommendedName>
</protein>
<dbReference type="InterPro" id="IPR045064">
    <property type="entry name" value="Reticulon-like"/>
</dbReference>
<evidence type="ECO:0000256" key="6">
    <source>
        <dbReference type="RuleBase" id="RU363132"/>
    </source>
</evidence>
<keyword evidence="2 6" id="KW-0812">Transmembrane</keyword>
<keyword evidence="5 6" id="KW-0472">Membrane</keyword>
<dbReference type="GO" id="GO:0005789">
    <property type="term" value="C:endoplasmic reticulum membrane"/>
    <property type="evidence" value="ECO:0007669"/>
    <property type="project" value="UniProtKB-SubCell"/>
</dbReference>
<evidence type="ECO:0000256" key="5">
    <source>
        <dbReference type="ARBA" id="ARBA00023136"/>
    </source>
</evidence>
<evidence type="ECO:0000259" key="7">
    <source>
        <dbReference type="PROSITE" id="PS50845"/>
    </source>
</evidence>
<dbReference type="GO" id="GO:0009617">
    <property type="term" value="P:response to bacterium"/>
    <property type="evidence" value="ECO:0007669"/>
    <property type="project" value="InterPro"/>
</dbReference>
<feature type="domain" description="Reticulon" evidence="7">
    <location>
        <begin position="60"/>
        <end position="246"/>
    </location>
</feature>
<dbReference type="PROSITE" id="PS50845">
    <property type="entry name" value="RETICULON"/>
    <property type="match status" value="1"/>
</dbReference>
<dbReference type="PANTHER" id="PTHR10994">
    <property type="entry name" value="RETICULON"/>
    <property type="match status" value="1"/>
</dbReference>
<dbReference type="EMBL" id="JACMSC010000003">
    <property type="protein sequence ID" value="KAG6530588.1"/>
    <property type="molecule type" value="Genomic_DNA"/>
</dbReference>
<name>A0A8J5HSX5_ZINOF</name>
<evidence type="ECO:0000313" key="8">
    <source>
        <dbReference type="EMBL" id="KAG6530588.1"/>
    </source>
</evidence>
<dbReference type="PANTHER" id="PTHR10994:SF62">
    <property type="entry name" value="RETICULON-LIKE PROTEIN B8"/>
    <property type="match status" value="1"/>
</dbReference>
<keyword evidence="3 6" id="KW-0256">Endoplasmic reticulum</keyword>
<proteinExistence type="predicted"/>
<sequence length="246" mass="27954">MSKNMENVAENLIHNIVETVTDTIQHQTSKPEEQNRTSARVKKLFGRQKTIHRIFGGGQSADLLLWRNKKISSSVLTCATAIWVLFEWLNYHFLTFLAFALFVIMLVQFGWSNISVVLNRSTTQVPRVAIPQDVFVNVATSLGAQINQFLNYIQDVACERNLRQFLVVAASLWAAAIIGTWCNFLTVIYVGFVCAHTLPVVYEKYEDEIDEFLYKLLGQVQDRYSKVDVSVLSKLSRGNLKSKKGD</sequence>
<dbReference type="OrthoDB" id="567788at2759"/>